<accession>A0ABW1P8L7</accession>
<dbReference type="PANTHER" id="PTHR12993:SF26">
    <property type="entry name" value="1D-MYO-INOSITOL 2-ACETAMIDO-2-DEOXY-ALPHA-D-GLUCOPYRANOSIDE DEACETYLASE"/>
    <property type="match status" value="1"/>
</dbReference>
<evidence type="ECO:0000313" key="2">
    <source>
        <dbReference type="EMBL" id="MFC6091945.1"/>
    </source>
</evidence>
<dbReference type="PANTHER" id="PTHR12993">
    <property type="entry name" value="N-ACETYLGLUCOSAMINYL-PHOSPHATIDYLINOSITOL DE-N-ACETYLASE-RELATED"/>
    <property type="match status" value="1"/>
</dbReference>
<dbReference type="Pfam" id="PF02585">
    <property type="entry name" value="PIG-L"/>
    <property type="match status" value="1"/>
</dbReference>
<dbReference type="Proteomes" id="UP001596220">
    <property type="component" value="Unassembled WGS sequence"/>
</dbReference>
<keyword evidence="3" id="KW-1185">Reference proteome</keyword>
<sequence length="684" mass="73935">MNPPTAEPTASYVNVVAHADDDILFLNPDLANAITAGRPNATIFLTAGEATRPAGPGRPGDPPCEECKDDDELDREDYARCRQLGARAAHARMAGVADRWTEELVVLAFGDRRFTVEVHTLDARPDLRLVFLDLPEFGDVSQDVTVPDGSGNSPPELLGASLNHLWSDRRGSRTIVPSGTRLYGPDTRTWYPDRAHLVGVLRELFARLRPTVVRTLDADPDPRYENPEWMHDHCDHVICARFTTEAVRGYDGPDGRPVTRLAPYRAYNTQYLQVNLDDTRRKAKKEVFESYDRWDVGTSTGDPYLAWTKRMVHRHATGTTWAGVNLDGRPQVFSVQGNRLVTWWRKSSGRWSDPLVHEVPGPLAPGVSVAANEDGRLQVFALRLDDHEIVSAWQVKPNGAFTGWAALGNPNRGGDLAGQVSAPVAGLTSDGLIHVFVKNGGSGLSVLAQVEPNGAFAGTWEDARGWGLQEGVAVGLDRSGGVDVFGYATDNGIGRIRRWSAPSQGRGKAIGPFTPQPDLVSFEPAGPPSTARSHDLRQDVFYRLAENREGDRAGSVGHTWQLPDGGWSTRPETISGQGGVGAPAASDAPRPPLRDGRMDVFTANRGGGVSVVRQVAPDGGFAPDWTDLRGFVVGQPATAVDPTGLVSVFGLTDDGGVVVSSEPAAKEGARRTRTFSGWIRLTAP</sequence>
<evidence type="ECO:0000256" key="1">
    <source>
        <dbReference type="ARBA" id="ARBA00022833"/>
    </source>
</evidence>
<reference evidence="3" key="1">
    <citation type="journal article" date="2019" name="Int. J. Syst. Evol. Microbiol.">
        <title>The Global Catalogue of Microorganisms (GCM) 10K type strain sequencing project: providing services to taxonomists for standard genome sequencing and annotation.</title>
        <authorList>
            <consortium name="The Broad Institute Genomics Platform"/>
            <consortium name="The Broad Institute Genome Sequencing Center for Infectious Disease"/>
            <person name="Wu L."/>
            <person name="Ma J."/>
        </authorList>
    </citation>
    <scope>NUCLEOTIDE SEQUENCE [LARGE SCALE GENOMIC DNA]</scope>
    <source>
        <strain evidence="3">CGMCC 4.7246</strain>
    </source>
</reference>
<keyword evidence="1" id="KW-0862">Zinc</keyword>
<protein>
    <submittedName>
        <fullName evidence="2">PIG-L family deacetylase</fullName>
    </submittedName>
</protein>
<dbReference type="EMBL" id="JBHSQO010000023">
    <property type="protein sequence ID" value="MFC6091945.1"/>
    <property type="molecule type" value="Genomic_DNA"/>
</dbReference>
<dbReference type="SUPFAM" id="SSF89372">
    <property type="entry name" value="Fucose-specific lectin"/>
    <property type="match status" value="2"/>
</dbReference>
<gene>
    <name evidence="2" type="ORF">ACFP3R_21970</name>
</gene>
<proteinExistence type="predicted"/>
<name>A0ABW1P8L7_9PSEU</name>
<dbReference type="InterPro" id="IPR024078">
    <property type="entry name" value="LmbE-like_dom_sf"/>
</dbReference>
<organism evidence="2 3">
    <name type="scientific">Saccharothrix lopnurensis</name>
    <dbReference type="NCBI Taxonomy" id="1670621"/>
    <lineage>
        <taxon>Bacteria</taxon>
        <taxon>Bacillati</taxon>
        <taxon>Actinomycetota</taxon>
        <taxon>Actinomycetes</taxon>
        <taxon>Pseudonocardiales</taxon>
        <taxon>Pseudonocardiaceae</taxon>
        <taxon>Saccharothrix</taxon>
    </lineage>
</organism>
<dbReference type="Gene3D" id="3.40.50.10320">
    <property type="entry name" value="LmbE-like"/>
    <property type="match status" value="1"/>
</dbReference>
<dbReference type="SUPFAM" id="SSF102588">
    <property type="entry name" value="LmbE-like"/>
    <property type="match status" value="1"/>
</dbReference>
<dbReference type="InterPro" id="IPR003737">
    <property type="entry name" value="GlcNAc_PI_deacetylase-related"/>
</dbReference>
<evidence type="ECO:0000313" key="3">
    <source>
        <dbReference type="Proteomes" id="UP001596220"/>
    </source>
</evidence>
<comment type="caution">
    <text evidence="2">The sequence shown here is derived from an EMBL/GenBank/DDBJ whole genome shotgun (WGS) entry which is preliminary data.</text>
</comment>
<dbReference type="RefSeq" id="WP_380638245.1">
    <property type="nucleotide sequence ID" value="NZ_JBHSQO010000023.1"/>
</dbReference>